<dbReference type="PANTHER" id="PTHR31685:SF3">
    <property type="entry name" value="INTEGRAL MEMBRANE PROTEIN (AFU_ORTHOLOGUE AFUA_6G12730)"/>
    <property type="match status" value="1"/>
</dbReference>
<keyword evidence="6" id="KW-1185">Reference proteome</keyword>
<keyword evidence="2" id="KW-1133">Transmembrane helix</keyword>
<reference evidence="5" key="1">
    <citation type="submission" date="2016-04" db="EMBL/GenBank/DDBJ databases">
        <authorList>
            <person name="Evans L.H."/>
            <person name="Alamgir A."/>
            <person name="Owens N."/>
            <person name="Weber N.D."/>
            <person name="Virtaneva K."/>
            <person name="Barbian K."/>
            <person name="Babar A."/>
            <person name="Rosenke K."/>
        </authorList>
    </citation>
    <scope>NUCLEOTIDE SEQUENCE [LARGE SCALE GENOMIC DNA]</scope>
    <source>
        <strain evidence="5">CBS 101.48</strain>
    </source>
</reference>
<evidence type="ECO:0008006" key="7">
    <source>
        <dbReference type="Google" id="ProtNLM"/>
    </source>
</evidence>
<feature type="transmembrane region" description="Helical" evidence="2">
    <location>
        <begin position="538"/>
        <end position="560"/>
    </location>
</feature>
<dbReference type="OMA" id="ENYANHM"/>
<evidence type="ECO:0000259" key="4">
    <source>
        <dbReference type="Pfam" id="PF10355"/>
    </source>
</evidence>
<feature type="region of interest" description="Disordered" evidence="1">
    <location>
        <begin position="149"/>
        <end position="179"/>
    </location>
</feature>
<feature type="domain" description="DUF2427" evidence="3">
    <location>
        <begin position="18"/>
        <end position="117"/>
    </location>
</feature>
<protein>
    <recommendedName>
        <fullName evidence="7">Protein YTP1-like C-terminal domain-containing protein</fullName>
    </recommendedName>
</protein>
<dbReference type="AlphaFoldDB" id="A0A168Q443"/>
<evidence type="ECO:0000313" key="6">
    <source>
        <dbReference type="Proteomes" id="UP000078561"/>
    </source>
</evidence>
<feature type="transmembrane region" description="Helical" evidence="2">
    <location>
        <begin position="97"/>
        <end position="114"/>
    </location>
</feature>
<feature type="transmembrane region" description="Helical" evidence="2">
    <location>
        <begin position="29"/>
        <end position="52"/>
    </location>
</feature>
<dbReference type="FunCoup" id="A0A168Q443">
    <property type="interactions" value="36"/>
</dbReference>
<evidence type="ECO:0000313" key="5">
    <source>
        <dbReference type="EMBL" id="SAM03482.1"/>
    </source>
</evidence>
<feature type="transmembrane region" description="Helical" evidence="2">
    <location>
        <begin position="281"/>
        <end position="302"/>
    </location>
</feature>
<evidence type="ECO:0000259" key="3">
    <source>
        <dbReference type="Pfam" id="PF10348"/>
    </source>
</evidence>
<dbReference type="CDD" id="cd08760">
    <property type="entry name" value="Cyt_b561_FRRS1_like"/>
    <property type="match status" value="1"/>
</dbReference>
<dbReference type="InterPro" id="IPR018827">
    <property type="entry name" value="YTP1_C"/>
</dbReference>
<keyword evidence="2" id="KW-0472">Membrane</keyword>
<dbReference type="Pfam" id="PF10355">
    <property type="entry name" value="Ytp1"/>
    <property type="match status" value="1"/>
</dbReference>
<evidence type="ECO:0000256" key="2">
    <source>
        <dbReference type="SAM" id="Phobius"/>
    </source>
</evidence>
<feature type="transmembrane region" description="Helical" evidence="2">
    <location>
        <begin position="59"/>
        <end position="77"/>
    </location>
</feature>
<dbReference type="InParanoid" id="A0A168Q443"/>
<feature type="transmembrane region" description="Helical" evidence="2">
    <location>
        <begin position="501"/>
        <end position="518"/>
    </location>
</feature>
<name>A0A168Q443_ABSGL</name>
<feature type="transmembrane region" description="Helical" evidence="2">
    <location>
        <begin position="390"/>
        <end position="407"/>
    </location>
</feature>
<sequence>MSTEDPPLPAFNSTGEEPMSYALLPESKGYFYTHVAFMVISFWILMPMGVMFGIARSPFHVPVQIIAFLVAVLGYLFGRLYAHSTPHLYAGNSHHKLGWIIFLFLLAQMAVGVVRKIANAVGKSQQQEEQADGAYESLTEENIRLVRPSSSFSRESSHQHHHHSDSHSEGSMETLHYNNGHYHDSHLSGAAKVKLENDQHGDGDDEINRLSVEEEADDGLLHEDDPLMMSMMSSSPEKRPSIWMRGINAVLPFIPQIIKTAFVKTAYNPFTKTVCRHFHSIMGRVFIVLIFTQTLSGLVVYHGVCRSWAVLGCIAHLIKGGIFFFYGILTFGRYLGAFADRGWAWNRVDGGSKFSFEFIECSLIFIYGITNTWMEHFGKESSWDHKDFEHASLAFMWWWCGLVGLLVESRSLRRLLERSFMNTPLDVPRHEPRQTYSLNPFPALTIMLTGISMGNHHQETQYSSNVHYMWGLLLALAAICRLGTYVIFFRNTPSSIKPSRPPTELIGAFCLIAGSILFMASNSGTMTWMRRLEVDSMFMMNVCVALTSLTLTYVAALMILKAWAMKREQRKKAISAGTLRRRHQEDRFVGQD</sequence>
<dbReference type="OrthoDB" id="4005299at2759"/>
<dbReference type="PANTHER" id="PTHR31685">
    <property type="entry name" value="INTEGRAL MEMBRANE PROTEIN (AFU_ORTHOLOGUE AFUA_6G12730)-RELATED"/>
    <property type="match status" value="1"/>
</dbReference>
<feature type="transmembrane region" description="Helical" evidence="2">
    <location>
        <begin position="468"/>
        <end position="489"/>
    </location>
</feature>
<dbReference type="EMBL" id="LT554202">
    <property type="protein sequence ID" value="SAM03482.1"/>
    <property type="molecule type" value="Genomic_DNA"/>
</dbReference>
<feature type="domain" description="Protein YTP1-like C-terminal" evidence="4">
    <location>
        <begin position="290"/>
        <end position="561"/>
    </location>
</feature>
<evidence type="ECO:0000256" key="1">
    <source>
        <dbReference type="SAM" id="MobiDB-lite"/>
    </source>
</evidence>
<dbReference type="InterPro" id="IPR018825">
    <property type="entry name" value="DUF2427"/>
</dbReference>
<dbReference type="Pfam" id="PF10348">
    <property type="entry name" value="DUF2427"/>
    <property type="match status" value="1"/>
</dbReference>
<keyword evidence="2" id="KW-0812">Transmembrane</keyword>
<organism evidence="5">
    <name type="scientific">Absidia glauca</name>
    <name type="common">Pin mould</name>
    <dbReference type="NCBI Taxonomy" id="4829"/>
    <lineage>
        <taxon>Eukaryota</taxon>
        <taxon>Fungi</taxon>
        <taxon>Fungi incertae sedis</taxon>
        <taxon>Mucoromycota</taxon>
        <taxon>Mucoromycotina</taxon>
        <taxon>Mucoromycetes</taxon>
        <taxon>Mucorales</taxon>
        <taxon>Cunninghamellaceae</taxon>
        <taxon>Absidia</taxon>
    </lineage>
</organism>
<dbReference type="Proteomes" id="UP000078561">
    <property type="component" value="Unassembled WGS sequence"/>
</dbReference>
<feature type="transmembrane region" description="Helical" evidence="2">
    <location>
        <begin position="350"/>
        <end position="370"/>
    </location>
</feature>
<proteinExistence type="predicted"/>
<dbReference type="STRING" id="4829.A0A168Q443"/>
<feature type="transmembrane region" description="Helical" evidence="2">
    <location>
        <begin position="308"/>
        <end position="329"/>
    </location>
</feature>
<dbReference type="Gene3D" id="1.20.120.1770">
    <property type="match status" value="1"/>
</dbReference>
<gene>
    <name evidence="5" type="primary">ABSGL_09323.1 scaffold 11175</name>
</gene>
<accession>A0A168Q443</accession>